<comment type="caution">
    <text evidence="3">The sequence shown here is derived from an EMBL/GenBank/DDBJ whole genome shotgun (WGS) entry which is preliminary data.</text>
</comment>
<dbReference type="InterPro" id="IPR003423">
    <property type="entry name" value="OMP_efflux"/>
</dbReference>
<keyword evidence="2" id="KW-0564">Palmitate</keyword>
<dbReference type="RefSeq" id="WP_140047697.1">
    <property type="nucleotide sequence ID" value="NZ_BAAAEV010000001.1"/>
</dbReference>
<evidence type="ECO:0000256" key="1">
    <source>
        <dbReference type="ARBA" id="ARBA00007613"/>
    </source>
</evidence>
<protein>
    <submittedName>
        <fullName evidence="3">Multidrug efflux system outer membrane protein</fullName>
    </submittedName>
</protein>
<dbReference type="PANTHER" id="PTHR30203">
    <property type="entry name" value="OUTER MEMBRANE CATION EFFLUX PROTEIN"/>
    <property type="match status" value="1"/>
</dbReference>
<keyword evidence="4" id="KW-1185">Reference proteome</keyword>
<dbReference type="Pfam" id="PF02321">
    <property type="entry name" value="OEP"/>
    <property type="match status" value="2"/>
</dbReference>
<feature type="signal peptide" evidence="2">
    <location>
        <begin position="1"/>
        <end position="17"/>
    </location>
</feature>
<feature type="chain" id="PRO_5044993928" evidence="2">
    <location>
        <begin position="18"/>
        <end position="454"/>
    </location>
</feature>
<dbReference type="PANTHER" id="PTHR30203:SF29">
    <property type="entry name" value="PROTEIN CYAE"/>
    <property type="match status" value="1"/>
</dbReference>
<keyword evidence="2" id="KW-0449">Lipoprotein</keyword>
<reference evidence="3 4" key="1">
    <citation type="submission" date="2020-03" db="EMBL/GenBank/DDBJ databases">
        <title>Genomic Encyclopedia of Type Strains, Phase IV (KMG-IV): sequencing the most valuable type-strain genomes for metagenomic binning, comparative biology and taxonomic classification.</title>
        <authorList>
            <person name="Goeker M."/>
        </authorList>
    </citation>
    <scope>NUCLEOTIDE SEQUENCE [LARGE SCALE GENOMIC DNA]</scope>
    <source>
        <strain evidence="3 4">DSM 22753</strain>
    </source>
</reference>
<keyword evidence="2" id="KW-1134">Transmembrane beta strand</keyword>
<evidence type="ECO:0000313" key="3">
    <source>
        <dbReference type="EMBL" id="NIJ25259.1"/>
    </source>
</evidence>
<dbReference type="NCBIfam" id="TIGR01845">
    <property type="entry name" value="outer_NodT"/>
    <property type="match status" value="1"/>
</dbReference>
<accession>A0ABX0U3V4</accession>
<dbReference type="EMBL" id="JAASQP010000001">
    <property type="protein sequence ID" value="NIJ25259.1"/>
    <property type="molecule type" value="Genomic_DNA"/>
</dbReference>
<dbReference type="Gene3D" id="1.20.1600.10">
    <property type="entry name" value="Outer membrane efflux proteins (OEP)"/>
    <property type="match status" value="1"/>
</dbReference>
<keyword evidence="2" id="KW-0812">Transmembrane</keyword>
<evidence type="ECO:0000313" key="4">
    <source>
        <dbReference type="Proteomes" id="UP000788153"/>
    </source>
</evidence>
<dbReference type="InterPro" id="IPR010131">
    <property type="entry name" value="MdtP/NodT-like"/>
</dbReference>
<dbReference type="SUPFAM" id="SSF56954">
    <property type="entry name" value="Outer membrane efflux proteins (OEP)"/>
    <property type="match status" value="1"/>
</dbReference>
<keyword evidence="2" id="KW-0732">Signal</keyword>
<comment type="similarity">
    <text evidence="1 2">Belongs to the outer membrane factor (OMF) (TC 1.B.17) family.</text>
</comment>
<evidence type="ECO:0000256" key="2">
    <source>
        <dbReference type="RuleBase" id="RU362097"/>
    </source>
</evidence>
<gene>
    <name evidence="3" type="ORF">FHT01_002801</name>
</gene>
<sequence length="454" mass="47810">MRAAIAIAASALLAACAAPRDRTPVVDRAALPPAYLTDNRLPADAQADALWWKGFGDPRLDAIVERALSGNLTIAAARDRLRGARAAVLAERSDRLPSIDGDVGVDGIGGITDRLSVRPAGGTGVLFNPDLNGRLSREIEAAAARAKASAYLLVDARRLVAAATVQQYVDLRRSEAQLTLLEESTDLQQQTLRIVELRFGAGLSANLDVRRAAADLAQTEAQRGILLLQRSQAARALSVLSGEVPQPLPPAAAEPSIPTFAGGPPAGVPADLLRRRPDLLVAEANLAEAAANVGVEQADLLPALALSGRLSIGDTFGLGLIDRVLGTVGAILDVPLFDGGRRRAEIAVARAEADARFADYRQTLLDALREVENALVGIDSFSGRSASLRDAIEQSESAFNQSNALYREGLTSLFDVLDAQRQLIGSRQSLIDSDAQIAFAIIDLYAAVGATTES</sequence>
<name>A0ABX0U3V4_9SPHN</name>
<dbReference type="PROSITE" id="PS51257">
    <property type="entry name" value="PROKAR_LIPOPROTEIN"/>
    <property type="match status" value="1"/>
</dbReference>
<comment type="subcellular location">
    <subcellularLocation>
        <location evidence="2">Cell membrane</location>
        <topology evidence="2">Lipid-anchor</topology>
    </subcellularLocation>
</comment>
<dbReference type="Gene3D" id="2.20.200.10">
    <property type="entry name" value="Outer membrane efflux proteins (OEP)"/>
    <property type="match status" value="1"/>
</dbReference>
<organism evidence="3 4">
    <name type="scientific">Sphingomonas japonica</name>
    <dbReference type="NCBI Taxonomy" id="511662"/>
    <lineage>
        <taxon>Bacteria</taxon>
        <taxon>Pseudomonadati</taxon>
        <taxon>Pseudomonadota</taxon>
        <taxon>Alphaproteobacteria</taxon>
        <taxon>Sphingomonadales</taxon>
        <taxon>Sphingomonadaceae</taxon>
        <taxon>Sphingomonas</taxon>
    </lineage>
</organism>
<keyword evidence="2" id="KW-0472">Membrane</keyword>
<proteinExistence type="inferred from homology"/>
<dbReference type="Proteomes" id="UP000788153">
    <property type="component" value="Unassembled WGS sequence"/>
</dbReference>